<feature type="signal peptide" evidence="1">
    <location>
        <begin position="1"/>
        <end position="24"/>
    </location>
</feature>
<name>A0A379DAE4_9FIRM</name>
<gene>
    <name evidence="2" type="ORF">NCTC11088_00639</name>
</gene>
<keyword evidence="1" id="KW-0732">Signal</keyword>
<protein>
    <recommendedName>
        <fullName evidence="4">CHAT domain-containing protein</fullName>
    </recommendedName>
</protein>
<evidence type="ECO:0008006" key="4">
    <source>
        <dbReference type="Google" id="ProtNLM"/>
    </source>
</evidence>
<dbReference type="Proteomes" id="UP000254777">
    <property type="component" value="Unassembled WGS sequence"/>
</dbReference>
<dbReference type="RefSeq" id="WP_115311999.1">
    <property type="nucleotide sequence ID" value="NZ_UGTH01000001.1"/>
</dbReference>
<dbReference type="EMBL" id="UGTH01000001">
    <property type="protein sequence ID" value="SUB74877.1"/>
    <property type="molecule type" value="Genomic_DNA"/>
</dbReference>
<evidence type="ECO:0000256" key="1">
    <source>
        <dbReference type="SAM" id="SignalP"/>
    </source>
</evidence>
<sequence length="483" mass="55713">MKKRYSCMLVLFILMFVLNSSVLAREKENVKIKETLNDFKFIDLEEANILDVNVDRKINEDKLDSLNYKSFIKSEEIEIDSKDKKSIFIFDSEGYIISVDQFSLAADIESIDISINSKIDSLTEQEYIDYIINKYVPKEYSLIEIENTFKDIHLISCRKPNKHGIINDYDKYKITVNVSKKVVLGFNKISEYIVNNESIISREKAENIAIEKLIDEGYKIESVVNPEIELTVKRENDYFENVDYLEMSEEEMLKYTDIELNRPLTLVYSIKFQSGIKIYVDALKGVIVGGTEVASKDAMATFGSNKEKNDYRFAMTAGNTNRLFRILGYNSIISDSIADNGRSAQAFVQGDGNNYAFSFSGHASPTYFGNGHEDSRYYVRYLSPDQVRCCWDLVILNGCNTADHGNYWSNAFGIRNNSYRKAFIGWYAHEDIDVLRDFSRRLTNCVENHPRDSILENINRAISQQGTYYHVRFIGDSNYDERA</sequence>
<proteinExistence type="predicted"/>
<organism evidence="2 3">
    <name type="scientific">Peptoniphilus indolicus</name>
    <dbReference type="NCBI Taxonomy" id="33030"/>
    <lineage>
        <taxon>Bacteria</taxon>
        <taxon>Bacillati</taxon>
        <taxon>Bacillota</taxon>
        <taxon>Tissierellia</taxon>
        <taxon>Tissierellales</taxon>
        <taxon>Peptoniphilaceae</taxon>
        <taxon>Peptoniphilus</taxon>
    </lineage>
</organism>
<reference evidence="2 3" key="1">
    <citation type="submission" date="2018-06" db="EMBL/GenBank/DDBJ databases">
        <authorList>
            <consortium name="Pathogen Informatics"/>
            <person name="Doyle S."/>
        </authorList>
    </citation>
    <scope>NUCLEOTIDE SEQUENCE [LARGE SCALE GENOMIC DNA]</scope>
    <source>
        <strain evidence="2 3">NCTC11088</strain>
    </source>
</reference>
<dbReference type="AlphaFoldDB" id="A0A379DAE4"/>
<evidence type="ECO:0000313" key="2">
    <source>
        <dbReference type="EMBL" id="SUB74877.1"/>
    </source>
</evidence>
<feature type="chain" id="PRO_5016903532" description="CHAT domain-containing protein" evidence="1">
    <location>
        <begin position="25"/>
        <end position="483"/>
    </location>
</feature>
<evidence type="ECO:0000313" key="3">
    <source>
        <dbReference type="Proteomes" id="UP000254777"/>
    </source>
</evidence>
<accession>A0A379DAE4</accession>